<dbReference type="EMBL" id="JAMBOP010000039">
    <property type="protein sequence ID" value="MCM3738295.1"/>
    <property type="molecule type" value="Genomic_DNA"/>
</dbReference>
<accession>A0ACC6ABN4</accession>
<gene>
    <name evidence="1" type="ORF">M3215_21545</name>
</gene>
<dbReference type="Proteomes" id="UP001202289">
    <property type="component" value="Unassembled WGS sequence"/>
</dbReference>
<organism evidence="1 2">
    <name type="scientific">Bacillus cytotoxicus</name>
    <dbReference type="NCBI Taxonomy" id="580165"/>
    <lineage>
        <taxon>Bacteria</taxon>
        <taxon>Bacillati</taxon>
        <taxon>Bacillota</taxon>
        <taxon>Bacilli</taxon>
        <taxon>Bacillales</taxon>
        <taxon>Bacillaceae</taxon>
        <taxon>Bacillus</taxon>
        <taxon>Bacillus cereus group</taxon>
    </lineage>
</organism>
<reference evidence="1" key="1">
    <citation type="submission" date="2022-05" db="EMBL/GenBank/DDBJ databases">
        <title>Comparative Genomics of Spacecraft Associated Microbes.</title>
        <authorList>
            <person name="Tran M.T."/>
            <person name="Wright A."/>
            <person name="Seuylemezian A."/>
            <person name="Eisen J."/>
            <person name="Coil D."/>
        </authorList>
    </citation>
    <scope>NUCLEOTIDE SEQUENCE</scope>
    <source>
        <strain evidence="1">FAIRING 10M-2.2</strain>
    </source>
</reference>
<name>A0ACC6ABN4_9BACI</name>
<proteinExistence type="predicted"/>
<keyword evidence="2" id="KW-1185">Reference proteome</keyword>
<sequence>MTERSIEMVIGIMAVLKADGAYLPIDPKYPQKRIEYMIKNSGVKIVLSQSSLAHMGEFGCEVMDLNTEKLFHGENSNLNKISNDTKLAYVIYTSGTTGNPKGGAVEHEGIINLTNTFKRDLEINSDKKILQFASISFDAFAWELYMSILLGAELHITSEEVIMNPIKLSQYIKDNEINILTVPPFIANELDFDDSKVELIITAGSEAKKNMVSKLSKNSRYINAYGPTEYTICATIWEYKNEECNTIPIGKPISNTKAYIVDKYHQLLPIGVAGELCISGDGIARGYLVNQDLTKEKFVENPFELGKKMYKTGDLARWLPDGNIEFLGRIDHQVKIRGFRIELTEIENRLLEIEGVKEVIVLDKRDIESKYLCAYYVSEKNYKVNELRERLKQYLPDYMIPSYFIKLSEMPLTTNGKIDRNVLPEPKEILTLNDNFVAPRNNVERLIASRWKEVLGLQNVGVMDNFFELGGNSLEAIKLVTNMSLDFEVDINHLYEHQTIASLAENITYKKDHLKNKFEEAKDLIIGARESHQVNSMVKEQETYMATCDKYSSLQVYFDGDKYSNILLMGATGYLGIHLLQNLIKDTNSNIYVLIREINQKEAENKLYNKISFYFGSDFFNKYQHRIFIVNGDLMQDKFGLSEQEYIELAGIIDSVVNSAANVKHYGHYEEFYEINVQGTERLLEFAFFQRIKDVHHISTISIASGNINGKETYLFTENDLDVGQVVENYYIKTKIESEKKIIEARIRGLHTNIYRVGNLVCQSDTGLFQENINENGFYKVIKSLISLGEFPHVESKTLDFSFVDYVSKAVTLLIFQNTITNQIYHVFNHKFISLNDLKNFLNENGLLLTSRPLHQFLDYLYDMYQNKELSEFVENLLLHSQILEQSTTALITVASDRTVLILKNLGFEWPDVNKTHIKKMINYCYSIEFLKETMKI</sequence>
<evidence type="ECO:0000313" key="1">
    <source>
        <dbReference type="EMBL" id="MCM3738295.1"/>
    </source>
</evidence>
<comment type="caution">
    <text evidence="1">The sequence shown here is derived from an EMBL/GenBank/DDBJ whole genome shotgun (WGS) entry which is preliminary data.</text>
</comment>
<evidence type="ECO:0000313" key="2">
    <source>
        <dbReference type="Proteomes" id="UP001202289"/>
    </source>
</evidence>
<protein>
    <submittedName>
        <fullName evidence="1">Amino acid adenylation domain-containing protein</fullName>
    </submittedName>
</protein>